<comment type="similarity">
    <text evidence="1">Belongs to the fantastic four family.</text>
</comment>
<dbReference type="OrthoDB" id="1303570at2759"/>
<dbReference type="AlphaFoldDB" id="A0A0K9Q5P0"/>
<accession>A0A0K9Q5P0</accession>
<reference evidence="4" key="1">
    <citation type="journal article" date="2016" name="Nature">
        <title>The genome of the seagrass Zostera marina reveals angiosperm adaptation to the sea.</title>
        <authorList>
            <person name="Olsen J.L."/>
            <person name="Rouze P."/>
            <person name="Verhelst B."/>
            <person name="Lin Y.-C."/>
            <person name="Bayer T."/>
            <person name="Collen J."/>
            <person name="Dattolo E."/>
            <person name="De Paoli E."/>
            <person name="Dittami S."/>
            <person name="Maumus F."/>
            <person name="Michel G."/>
            <person name="Kersting A."/>
            <person name="Lauritano C."/>
            <person name="Lohaus R."/>
            <person name="Toepel M."/>
            <person name="Tonon T."/>
            <person name="Vanneste K."/>
            <person name="Amirebrahimi M."/>
            <person name="Brakel J."/>
            <person name="Bostroem C."/>
            <person name="Chovatia M."/>
            <person name="Grimwood J."/>
            <person name="Jenkins J.W."/>
            <person name="Jueterbock A."/>
            <person name="Mraz A."/>
            <person name="Stam W.T."/>
            <person name="Tice H."/>
            <person name="Bornberg-Bauer E."/>
            <person name="Green P.J."/>
            <person name="Pearson G.A."/>
            <person name="Procaccini G."/>
            <person name="Duarte C.M."/>
            <person name="Schmutz J."/>
            <person name="Reusch T.B.H."/>
            <person name="Van de Peer Y."/>
        </authorList>
    </citation>
    <scope>NUCLEOTIDE SEQUENCE [LARGE SCALE GENOMIC DNA]</scope>
    <source>
        <strain evidence="4">cv. Finnish</strain>
    </source>
</reference>
<evidence type="ECO:0000313" key="4">
    <source>
        <dbReference type="Proteomes" id="UP000036987"/>
    </source>
</evidence>
<name>A0A0K9Q5P0_ZOSMR</name>
<comment type="caution">
    <text evidence="3">The sequence shown here is derived from an EMBL/GenBank/DDBJ whole genome shotgun (WGS) entry which is preliminary data.</text>
</comment>
<dbReference type="PANTHER" id="PTHR33155:SF3">
    <property type="entry name" value="PROTEIN FAF-LIKE, CHLOROPLASTIC"/>
    <property type="match status" value="1"/>
</dbReference>
<protein>
    <recommendedName>
        <fullName evidence="2">FAF domain-containing protein</fullName>
    </recommendedName>
</protein>
<evidence type="ECO:0000259" key="2">
    <source>
        <dbReference type="Pfam" id="PF11250"/>
    </source>
</evidence>
<keyword evidence="4" id="KW-1185">Reference proteome</keyword>
<dbReference type="PANTHER" id="PTHR33155">
    <property type="entry name" value="FANTASTIC FOUR-LIKE PROTEIN (DUF3049)"/>
    <property type="match status" value="1"/>
</dbReference>
<proteinExistence type="inferred from homology"/>
<organism evidence="3 4">
    <name type="scientific">Zostera marina</name>
    <name type="common">Eelgrass</name>
    <dbReference type="NCBI Taxonomy" id="29655"/>
    <lineage>
        <taxon>Eukaryota</taxon>
        <taxon>Viridiplantae</taxon>
        <taxon>Streptophyta</taxon>
        <taxon>Embryophyta</taxon>
        <taxon>Tracheophyta</taxon>
        <taxon>Spermatophyta</taxon>
        <taxon>Magnoliopsida</taxon>
        <taxon>Liliopsida</taxon>
        <taxon>Zosteraceae</taxon>
        <taxon>Zostera</taxon>
    </lineage>
</organism>
<evidence type="ECO:0000313" key="3">
    <source>
        <dbReference type="EMBL" id="KMZ75862.1"/>
    </source>
</evidence>
<sequence length="294" mass="33231">MSTMIVLLPAEAPILSDERMKNTEDGLLRPHYVHPMVRKSPRFLSKRSLEICTESLGSETGSTGYIEDDYFSSDSDEEDDGETLLLLDGGNNSNSSLHGELQMVNYYQSSQLRPFPPPLPSITRRDGPCVHMRSHRRDGRLVIEAVEVPPRNYLHCRRHDGKLTLTVVETTFNEIYSADIPTPSIAESEVEVVDRGILVEVKVSRQGWKKVQKSSLVINKFVGGINPLDHLNINFKDAVTGHSDYAATMMTKKKKLVFASKKLMNRQTLLHQVRKCGHHRRSLFIWEPCCIAST</sequence>
<dbReference type="Proteomes" id="UP000036987">
    <property type="component" value="Unassembled WGS sequence"/>
</dbReference>
<dbReference type="InterPro" id="IPR046431">
    <property type="entry name" value="FAF_dom"/>
</dbReference>
<dbReference type="InterPro" id="IPR021410">
    <property type="entry name" value="FAF"/>
</dbReference>
<feature type="domain" description="FAF" evidence="2">
    <location>
        <begin position="115"/>
        <end position="166"/>
    </location>
</feature>
<dbReference type="EMBL" id="LFYR01000113">
    <property type="protein sequence ID" value="KMZ75862.1"/>
    <property type="molecule type" value="Genomic_DNA"/>
</dbReference>
<gene>
    <name evidence="3" type="ORF">ZOSMA_10G01310</name>
</gene>
<evidence type="ECO:0000256" key="1">
    <source>
        <dbReference type="ARBA" id="ARBA00008690"/>
    </source>
</evidence>
<dbReference type="Pfam" id="PF11250">
    <property type="entry name" value="FAF"/>
    <property type="match status" value="1"/>
</dbReference>